<dbReference type="EMBL" id="FQYK01000005">
    <property type="protein sequence ID" value="SHI97257.1"/>
    <property type="molecule type" value="Genomic_DNA"/>
</dbReference>
<keyword evidence="3" id="KW-1185">Reference proteome</keyword>
<dbReference type="Gene3D" id="3.90.226.10">
    <property type="entry name" value="2-enoyl-CoA Hydratase, Chain A, domain 1"/>
    <property type="match status" value="1"/>
</dbReference>
<dbReference type="InterPro" id="IPR001753">
    <property type="entry name" value="Enoyl-CoA_hydra/iso"/>
</dbReference>
<evidence type="ECO:0000313" key="3">
    <source>
        <dbReference type="Proteomes" id="UP000184396"/>
    </source>
</evidence>
<sequence length="261" mass="28629">MYIHPLETRVFMKPYVTLTITNTIGVIEFFHPNRNSMPSDILSLLEETIVSAGKNNDVKVIVLKSGGDRAFCAGASLNELITIENEAMGKTFFSGFANVINAMRKCPKIILGRIQGKAVGGGVGLAAATDYCMATKFASIKLSELSIGIGPFVIEPVVSRKIGVTAMAQMTIDAETFFSTQFAKDKGLYAEVFETTEALDDALNTLATKLASYNPEALTEMKKVFWKDTEHWDDLLTERAEISGKLVLSEFTKKTLKSFRS</sequence>
<proteinExistence type="inferred from homology"/>
<dbReference type="STRING" id="1178825.SAMN05216261_2402"/>
<evidence type="ECO:0000256" key="1">
    <source>
        <dbReference type="ARBA" id="ARBA00005254"/>
    </source>
</evidence>
<dbReference type="Pfam" id="PF00378">
    <property type="entry name" value="ECH_1"/>
    <property type="match status" value="1"/>
</dbReference>
<dbReference type="eggNOG" id="COG1024">
    <property type="taxonomic scope" value="Bacteria"/>
</dbReference>
<dbReference type="AlphaFoldDB" id="A0A1M6FHV4"/>
<evidence type="ECO:0000313" key="2">
    <source>
        <dbReference type="EMBL" id="SHI97257.1"/>
    </source>
</evidence>
<dbReference type="PANTHER" id="PTHR42964:SF1">
    <property type="entry name" value="POLYKETIDE BIOSYNTHESIS ENOYL-COA HYDRATASE PKSH-RELATED"/>
    <property type="match status" value="1"/>
</dbReference>
<dbReference type="Proteomes" id="UP000184396">
    <property type="component" value="Unassembled WGS sequence"/>
</dbReference>
<dbReference type="InterPro" id="IPR029045">
    <property type="entry name" value="ClpP/crotonase-like_dom_sf"/>
</dbReference>
<organism evidence="2 3">
    <name type="scientific">Algibacter luteus</name>
    <dbReference type="NCBI Taxonomy" id="1178825"/>
    <lineage>
        <taxon>Bacteria</taxon>
        <taxon>Pseudomonadati</taxon>
        <taxon>Bacteroidota</taxon>
        <taxon>Flavobacteriia</taxon>
        <taxon>Flavobacteriales</taxon>
        <taxon>Flavobacteriaceae</taxon>
        <taxon>Algibacter</taxon>
    </lineage>
</organism>
<name>A0A1M6FHV4_9FLAO</name>
<protein>
    <submittedName>
        <fullName evidence="2">Methylglutaconyl-CoA hydratase</fullName>
    </submittedName>
</protein>
<dbReference type="PANTHER" id="PTHR42964">
    <property type="entry name" value="ENOYL-COA HYDRATASE"/>
    <property type="match status" value="1"/>
</dbReference>
<dbReference type="InterPro" id="IPR051683">
    <property type="entry name" value="Enoyl-CoA_Hydratase/Isomerase"/>
</dbReference>
<accession>A0A1M6FHV4</accession>
<dbReference type="GO" id="GO:0003824">
    <property type="term" value="F:catalytic activity"/>
    <property type="evidence" value="ECO:0007669"/>
    <property type="project" value="UniProtKB-ARBA"/>
</dbReference>
<dbReference type="SUPFAM" id="SSF52096">
    <property type="entry name" value="ClpP/crotonase"/>
    <property type="match status" value="1"/>
</dbReference>
<comment type="similarity">
    <text evidence="1">Belongs to the enoyl-CoA hydratase/isomerase family.</text>
</comment>
<gene>
    <name evidence="2" type="ORF">SAMN05216261_2402</name>
</gene>
<reference evidence="2 3" key="1">
    <citation type="submission" date="2016-11" db="EMBL/GenBank/DDBJ databases">
        <authorList>
            <person name="Jaros S."/>
            <person name="Januszkiewicz K."/>
            <person name="Wedrychowicz H."/>
        </authorList>
    </citation>
    <scope>NUCLEOTIDE SEQUENCE [LARGE SCALE GENOMIC DNA]</scope>
    <source>
        <strain evidence="2 3">CGMCC 1.12213</strain>
    </source>
</reference>
<dbReference type="CDD" id="cd06558">
    <property type="entry name" value="crotonase-like"/>
    <property type="match status" value="1"/>
</dbReference>